<feature type="compositionally biased region" description="Basic and acidic residues" evidence="4">
    <location>
        <begin position="339"/>
        <end position="352"/>
    </location>
</feature>
<dbReference type="PANTHER" id="PTHR22801:SF63">
    <property type="entry name" value="C-TYPE LECTIN DOMAIN-CONTAINING PROTEIN"/>
    <property type="match status" value="1"/>
</dbReference>
<name>A0AAU9VPC5_9CNID</name>
<dbReference type="CDD" id="cd00037">
    <property type="entry name" value="CLECT"/>
    <property type="match status" value="2"/>
</dbReference>
<feature type="compositionally biased region" description="Basic and acidic residues" evidence="4">
    <location>
        <begin position="154"/>
        <end position="171"/>
    </location>
</feature>
<accession>A0AAU9VPC5</accession>
<feature type="compositionally biased region" description="Basic and acidic residues" evidence="4">
    <location>
        <begin position="107"/>
        <end position="117"/>
    </location>
</feature>
<feature type="region of interest" description="Disordered" evidence="4">
    <location>
        <begin position="330"/>
        <end position="352"/>
    </location>
</feature>
<evidence type="ECO:0000259" key="7">
    <source>
        <dbReference type="PROSITE" id="PS51820"/>
    </source>
</evidence>
<feature type="coiled-coil region" evidence="3">
    <location>
        <begin position="842"/>
        <end position="1219"/>
    </location>
</feature>
<feature type="region of interest" description="Disordered" evidence="4">
    <location>
        <begin position="1"/>
        <end position="58"/>
    </location>
</feature>
<dbReference type="PANTHER" id="PTHR22801">
    <property type="entry name" value="LITHOSTATHINE"/>
    <property type="match status" value="1"/>
</dbReference>
<keyword evidence="9" id="KW-1185">Reference proteome</keyword>
<feature type="coiled-coil region" evidence="3">
    <location>
        <begin position="1402"/>
        <end position="1457"/>
    </location>
</feature>
<evidence type="ECO:0000313" key="9">
    <source>
        <dbReference type="Proteomes" id="UP001159428"/>
    </source>
</evidence>
<dbReference type="PROSITE" id="PS50068">
    <property type="entry name" value="LDLRA_2"/>
    <property type="match status" value="1"/>
</dbReference>
<reference evidence="8 9" key="1">
    <citation type="submission" date="2022-05" db="EMBL/GenBank/DDBJ databases">
        <authorList>
            <consortium name="Genoscope - CEA"/>
            <person name="William W."/>
        </authorList>
    </citation>
    <scope>NUCLEOTIDE SEQUENCE [LARGE SCALE GENOMIC DNA]</scope>
</reference>
<protein>
    <recommendedName>
        <fullName evidence="10">C-type lectin domain-containing protein</fullName>
    </recommendedName>
</protein>
<comment type="caution">
    <text evidence="2">Lacks conserved residue(s) required for the propagation of feature annotation.</text>
</comment>
<feature type="region of interest" description="Disordered" evidence="4">
    <location>
        <begin position="612"/>
        <end position="632"/>
    </location>
</feature>
<dbReference type="GO" id="GO:0016020">
    <property type="term" value="C:membrane"/>
    <property type="evidence" value="ECO:0007669"/>
    <property type="project" value="InterPro"/>
</dbReference>
<dbReference type="InterPro" id="IPR001304">
    <property type="entry name" value="C-type_lectin-like"/>
</dbReference>
<evidence type="ECO:0000256" key="4">
    <source>
        <dbReference type="SAM" id="MobiDB-lite"/>
    </source>
</evidence>
<dbReference type="PROSITE" id="PS50041">
    <property type="entry name" value="C_TYPE_LECTIN_2"/>
    <property type="match status" value="1"/>
</dbReference>
<dbReference type="InterPro" id="IPR016186">
    <property type="entry name" value="C-type_lectin-like/link_sf"/>
</dbReference>
<evidence type="ECO:0000313" key="8">
    <source>
        <dbReference type="EMBL" id="CAH3034412.1"/>
    </source>
</evidence>
<feature type="compositionally biased region" description="Basic and acidic residues" evidence="4">
    <location>
        <begin position="623"/>
        <end position="632"/>
    </location>
</feature>
<feature type="compositionally biased region" description="Basic and acidic residues" evidence="4">
    <location>
        <begin position="1471"/>
        <end position="1481"/>
    </location>
</feature>
<evidence type="ECO:0000256" key="2">
    <source>
        <dbReference type="PROSITE-ProRule" id="PRU00124"/>
    </source>
</evidence>
<dbReference type="InterPro" id="IPR016187">
    <property type="entry name" value="CTDL_fold"/>
</dbReference>
<dbReference type="SMART" id="SM00034">
    <property type="entry name" value="CLECT"/>
    <property type="match status" value="2"/>
</dbReference>
<dbReference type="Gene3D" id="2.60.120.200">
    <property type="match status" value="1"/>
</dbReference>
<feature type="region of interest" description="Disordered" evidence="4">
    <location>
        <begin position="374"/>
        <end position="452"/>
    </location>
</feature>
<dbReference type="EMBL" id="CALNXJ010000002">
    <property type="protein sequence ID" value="CAH3034412.1"/>
    <property type="molecule type" value="Genomic_DNA"/>
</dbReference>
<organism evidence="8 9">
    <name type="scientific">Pocillopora meandrina</name>
    <dbReference type="NCBI Taxonomy" id="46732"/>
    <lineage>
        <taxon>Eukaryota</taxon>
        <taxon>Metazoa</taxon>
        <taxon>Cnidaria</taxon>
        <taxon>Anthozoa</taxon>
        <taxon>Hexacorallia</taxon>
        <taxon>Scleractinia</taxon>
        <taxon>Astrocoeniina</taxon>
        <taxon>Pocilloporidae</taxon>
        <taxon>Pocillopora</taxon>
    </lineage>
</organism>
<feature type="coiled-coil region" evidence="3">
    <location>
        <begin position="1283"/>
        <end position="1359"/>
    </location>
</feature>
<evidence type="ECO:0000256" key="3">
    <source>
        <dbReference type="SAM" id="Coils"/>
    </source>
</evidence>
<comment type="caution">
    <text evidence="8">The sequence shown here is derived from an EMBL/GenBank/DDBJ whole genome shotgun (WGS) entry which is preliminary data.</text>
</comment>
<dbReference type="Gene3D" id="3.10.100.10">
    <property type="entry name" value="Mannose-Binding Protein A, subunit A"/>
    <property type="match status" value="2"/>
</dbReference>
<feature type="region of interest" description="Disordered" evidence="4">
    <location>
        <begin position="541"/>
        <end position="561"/>
    </location>
</feature>
<feature type="compositionally biased region" description="Basic and acidic residues" evidence="4">
    <location>
        <begin position="41"/>
        <end position="58"/>
    </location>
</feature>
<feature type="compositionally biased region" description="Acidic residues" evidence="4">
    <location>
        <begin position="409"/>
        <end position="426"/>
    </location>
</feature>
<feature type="coiled-coil region" evidence="3">
    <location>
        <begin position="467"/>
        <end position="518"/>
    </location>
</feature>
<dbReference type="InterPro" id="IPR002172">
    <property type="entry name" value="LDrepeatLR_classA_rpt"/>
</dbReference>
<feature type="domain" description="PA14" evidence="7">
    <location>
        <begin position="1940"/>
        <end position="2098"/>
    </location>
</feature>
<evidence type="ECO:0000259" key="5">
    <source>
        <dbReference type="PROSITE" id="PS50041"/>
    </source>
</evidence>
<feature type="compositionally biased region" description="Polar residues" evidence="4">
    <location>
        <begin position="125"/>
        <end position="138"/>
    </location>
</feature>
<feature type="compositionally biased region" description="Basic and acidic residues" evidence="4">
    <location>
        <begin position="1"/>
        <end position="15"/>
    </location>
</feature>
<keyword evidence="1" id="KW-1015">Disulfide bond</keyword>
<feature type="domain" description="MAM" evidence="6">
    <location>
        <begin position="2245"/>
        <end position="2345"/>
    </location>
</feature>
<dbReference type="InterPro" id="IPR050801">
    <property type="entry name" value="Ca-Dep_Lectins_ImmuneDev"/>
</dbReference>
<dbReference type="PROSITE" id="PS51820">
    <property type="entry name" value="PA14"/>
    <property type="match status" value="1"/>
</dbReference>
<feature type="compositionally biased region" description="Basic and acidic residues" evidence="4">
    <location>
        <begin position="374"/>
        <end position="385"/>
    </location>
</feature>
<feature type="domain" description="C-type lectin" evidence="5">
    <location>
        <begin position="1691"/>
        <end position="1802"/>
    </location>
</feature>
<dbReference type="Gene3D" id="2.60.120.260">
    <property type="entry name" value="Galactose-binding domain-like"/>
    <property type="match status" value="1"/>
</dbReference>
<feature type="region of interest" description="Disordered" evidence="4">
    <location>
        <begin position="1463"/>
        <end position="1489"/>
    </location>
</feature>
<proteinExistence type="predicted"/>
<dbReference type="InterPro" id="IPR037524">
    <property type="entry name" value="PA14/GLEYA"/>
</dbReference>
<dbReference type="SUPFAM" id="SSF56436">
    <property type="entry name" value="C-type lectin-like"/>
    <property type="match status" value="2"/>
</dbReference>
<feature type="coiled-coil region" evidence="3">
    <location>
        <begin position="727"/>
        <end position="782"/>
    </location>
</feature>
<gene>
    <name evidence="8" type="ORF">PMEA_00010684</name>
</gene>
<dbReference type="InterPro" id="IPR000998">
    <property type="entry name" value="MAM_dom"/>
</dbReference>
<feature type="region of interest" description="Disordered" evidence="4">
    <location>
        <begin position="107"/>
        <end position="185"/>
    </location>
</feature>
<feature type="region of interest" description="Disordered" evidence="4">
    <location>
        <begin position="646"/>
        <end position="665"/>
    </location>
</feature>
<evidence type="ECO:0008006" key="10">
    <source>
        <dbReference type="Google" id="ProtNLM"/>
    </source>
</evidence>
<dbReference type="Proteomes" id="UP001159428">
    <property type="component" value="Unassembled WGS sequence"/>
</dbReference>
<evidence type="ECO:0000259" key="6">
    <source>
        <dbReference type="PROSITE" id="PS50060"/>
    </source>
</evidence>
<sequence>MASWFRPEKKDDQKHLPPPQLKSRIPVRMTRLCSGNVRSSSSRDKADKKVRLQKDLESKVQSKRLSRIPIAVNGRKTKVESKDNLPINFKTIQGGKPLERDSGIKLRETQGKQDKKTASAIPLTTDKQSSYRRAQKTTPIVRRRVPRQLTPTETKSEQVCKDEKESREKCSARKKSSAAKTEEVTPDFECNVAPVHEEKLRMGAKSDSSGSEIGDDFECYSKSCDEKAMPDVPQWLTEKYKETEEKQENIKIIKGDTTVTSSAQNIRLEKKFGSKNKMEENVLSEEELDCDSFTESSRYERKMAELNEKSRQLKAQFAEENRQAVESMNKTMQEIKQSQAREDCITNEIEEIRRRRDEIKEDLKRLDEIGQRRELEDKKWREKMDKKKKRVANRLQKIRAERRKYQEGTADENDSTEGYDQPDENSSESPESEKSKDFTIGNETVINKDAGNKVLREPYQIIEYKSVKELEKKRKEVKQLKRLEKKAIKREKLEQRERKKIEKKKRKVARKLEKLSAKSSKVSEETTVVAKCTNEAIEATNTTAKEKNDETPRANGIKPYVDTSSDIAESKQVQATHSSGLITDGAEVEKFGETLAEVDRLILGDTVSVVDETADSQQSNPKYSKEEVPRQDNFDCFPYEVEGDMHAEESRSQVSQSAEDEDNEKNVHECDALSRYEQSIAAVVNITEYLIQQELSKALETIIPISKKEYTSRSEEKISEEEPKLHKQNVEMEFGKLKRENTELEMKICIINEELETYRKRIETLQADLDGSKAEVKRLQSKEEYKERELANLQSYFQRKEQKWEDANELLKKVMVEREELWDDVDYLEESLKDSQESNETLTFEEQRVTQLESQVDAMEREIEILKKENVTKTTQLHKLKCETSKTISDLKDDIVKLQQEKSALSSELSKESEKGYQLSELRCEKSKITGALEDHITRLRRENRTLTARLSKAYEKDDQLTELREKVQLLENQLKNVTEAATVSVNSKEKEMEEDWRIIKKQDETIKSLIEEIRQERCDKYRLELQSERIRELETQLQRMEDMKRNTIHSVDALVLEVKQERSEKDLLRKRAMEAEEVGSYREKELEKRIELLENHLHEKDEMTNVTLASLKNNESSLQEAKATIDMLTEQLEREKSEKEALKRAVEVLEWNSQNEKRLTEDIERLEKQLKEMNDLREETVISLKEKEWSLQEAHDEINELTQQIAHKKSNKKFFKRKAKARKGKANGLNLIKKGTKRYAQERGSFIAGVGKRLKNLVQRPRGVSASSLVMKKKEGYAERVLDKLRDDLNEKGEVIQDLRSNFKDTAEELSSMRRQVEDIQCQNAELIQCLGNKEEDLQKTQRYLKENEASLDDANETLRLKCTLLKTMEAKLCLTKKEIEELTQVNKEKGLEITRIETTLTEVKKELDIAASIIEKQNERCANLEDELKRFSTQLENSRDENANLHRALLAATARLTREKHRQFSGTELPKDGHERKSSESSCEESTSSILKARRHIDAYKITFLEDESNVTGSSQGDTENKCFLSLRRRQKTDVSRGNCFPGWHEIDRSCFKIDSFYRNASKDKDQGYDVLNSARVKCLETGSDLAIPRSPSLLEKLREIIGTHPKPHLLGAHDSFRLDLKWSSGARVNPAIWGRAKSNITFGNCVTASFSPDLCGWRLKTTKCDSLRGFICETLTAKNSCAAGFSHIDGHCYKIYHRARSNWTDASRNCLRGGYRLATVNTSAQHHRLSNLLGNLTLDLEKREFYLDRVSTDLDSWTWMDGSRIDPNLWKSGYPKLNQAKTCVHLDGDEAAISNLPCDGYDPVGVICQNQDGFRTAANASRGTHQQGRALSTINNLASCFSSNEEFNPWIKISLLGNLHIYKVKVNESHFHTSSELYQVQVLTHNWTVCCHRNEKRAGLVFDCVPPVKGVAVQVRKKGSSKLTARELHISGLDSKSDGNGVMRELWNISNLDNYDLNEIDEETVSGWHVIKSLNAPSDLGFGYGQKLTTYLQINRSGNFTFYMTCAERCELWLVTVNDLDPSADLDKNILVQLNESTQGWHSRPIDQSSGVRSLSECYFYRMEVFMTNNFSSHDHLAVGVKFPNGTEQKPMSGNNLYWLKPGETTLEIQLSDPSEDATIEVGSSLSVAGSYKYYCRGVFCPSCKLDLGLHLLNKTFPLNSSLSMTCKEISFQVETEANYSLVEHGGKLSPMLKPLANVTVQAAVLQNCTSPTNFCKWNTSAITGNKWNGGVFSIGGKEIWLQSTLLPWKEAYSKVPTCLQFKYNTSSSNSSFFYLKVSVVQPNGKKFPKWSIKDEQGNKSTFAQVSWKSEQNITIRFEGKTGTRGRMTIYDVIIKTLECEPQPMNAALGGTHCNNKLRQVKFCNERFDAEKLCDGTKDCSDGSDELKHCIASNICHGAKASFKLPNFPKK</sequence>
<keyword evidence="3" id="KW-0175">Coiled coil</keyword>
<evidence type="ECO:0000256" key="1">
    <source>
        <dbReference type="ARBA" id="ARBA00023157"/>
    </source>
</evidence>
<feature type="compositionally biased region" description="Basic residues" evidence="4">
    <location>
        <begin position="386"/>
        <end position="402"/>
    </location>
</feature>
<dbReference type="CDD" id="cd00112">
    <property type="entry name" value="LDLa"/>
    <property type="match status" value="1"/>
</dbReference>
<dbReference type="PROSITE" id="PS50060">
    <property type="entry name" value="MAM_2"/>
    <property type="match status" value="1"/>
</dbReference>